<dbReference type="GO" id="GO:0032259">
    <property type="term" value="P:methylation"/>
    <property type="evidence" value="ECO:0007669"/>
    <property type="project" value="UniProtKB-KW"/>
</dbReference>
<gene>
    <name evidence="10" type="ORF">DACRYDRAFT_114350</name>
</gene>
<dbReference type="PANTHER" id="PTHR46223:SF3">
    <property type="entry name" value="HISTONE-LYSINE N-METHYLTRANSFERASE SET-23"/>
    <property type="match status" value="1"/>
</dbReference>
<evidence type="ECO:0000256" key="1">
    <source>
        <dbReference type="ARBA" id="ARBA00004286"/>
    </source>
</evidence>
<evidence type="ECO:0000256" key="2">
    <source>
        <dbReference type="ARBA" id="ARBA00022454"/>
    </source>
</evidence>
<keyword evidence="5" id="KW-0949">S-adenosyl-L-methionine</keyword>
<evidence type="ECO:0000256" key="5">
    <source>
        <dbReference type="ARBA" id="ARBA00022691"/>
    </source>
</evidence>
<evidence type="ECO:0000256" key="6">
    <source>
        <dbReference type="ARBA" id="ARBA00022723"/>
    </source>
</evidence>
<dbReference type="InterPro" id="IPR050973">
    <property type="entry name" value="H3K9_Histone-Lys_N-MTase"/>
</dbReference>
<keyword evidence="2" id="KW-0158">Chromosome</keyword>
<evidence type="ECO:0000256" key="8">
    <source>
        <dbReference type="SAM" id="MobiDB-lite"/>
    </source>
</evidence>
<dbReference type="Pfam" id="PF00856">
    <property type="entry name" value="SET"/>
    <property type="match status" value="1"/>
</dbReference>
<dbReference type="RefSeq" id="XP_040631959.1">
    <property type="nucleotide sequence ID" value="XM_040769804.1"/>
</dbReference>
<feature type="region of interest" description="Disordered" evidence="8">
    <location>
        <begin position="317"/>
        <end position="385"/>
    </location>
</feature>
<reference evidence="10 11" key="1">
    <citation type="journal article" date="2012" name="Science">
        <title>The Paleozoic origin of enzymatic lignin decomposition reconstructed from 31 fungal genomes.</title>
        <authorList>
            <person name="Floudas D."/>
            <person name="Binder M."/>
            <person name="Riley R."/>
            <person name="Barry K."/>
            <person name="Blanchette R.A."/>
            <person name="Henrissat B."/>
            <person name="Martinez A.T."/>
            <person name="Otillar R."/>
            <person name="Spatafora J.W."/>
            <person name="Yadav J.S."/>
            <person name="Aerts A."/>
            <person name="Benoit I."/>
            <person name="Boyd A."/>
            <person name="Carlson A."/>
            <person name="Copeland A."/>
            <person name="Coutinho P.M."/>
            <person name="de Vries R.P."/>
            <person name="Ferreira P."/>
            <person name="Findley K."/>
            <person name="Foster B."/>
            <person name="Gaskell J."/>
            <person name="Glotzer D."/>
            <person name="Gorecki P."/>
            <person name="Heitman J."/>
            <person name="Hesse C."/>
            <person name="Hori C."/>
            <person name="Igarashi K."/>
            <person name="Jurgens J.A."/>
            <person name="Kallen N."/>
            <person name="Kersten P."/>
            <person name="Kohler A."/>
            <person name="Kuees U."/>
            <person name="Kumar T.K.A."/>
            <person name="Kuo A."/>
            <person name="LaButti K."/>
            <person name="Larrondo L.F."/>
            <person name="Lindquist E."/>
            <person name="Ling A."/>
            <person name="Lombard V."/>
            <person name="Lucas S."/>
            <person name="Lundell T."/>
            <person name="Martin R."/>
            <person name="McLaughlin D.J."/>
            <person name="Morgenstern I."/>
            <person name="Morin E."/>
            <person name="Murat C."/>
            <person name="Nagy L.G."/>
            <person name="Nolan M."/>
            <person name="Ohm R.A."/>
            <person name="Patyshakuliyeva A."/>
            <person name="Rokas A."/>
            <person name="Ruiz-Duenas F.J."/>
            <person name="Sabat G."/>
            <person name="Salamov A."/>
            <person name="Samejima M."/>
            <person name="Schmutz J."/>
            <person name="Slot J.C."/>
            <person name="St John F."/>
            <person name="Stenlid J."/>
            <person name="Sun H."/>
            <person name="Sun S."/>
            <person name="Syed K."/>
            <person name="Tsang A."/>
            <person name="Wiebenga A."/>
            <person name="Young D."/>
            <person name="Pisabarro A."/>
            <person name="Eastwood D.C."/>
            <person name="Martin F."/>
            <person name="Cullen D."/>
            <person name="Grigoriev I.V."/>
            <person name="Hibbett D.S."/>
        </authorList>
    </citation>
    <scope>NUCLEOTIDE SEQUENCE [LARGE SCALE GENOMIC DNA]</scope>
    <source>
        <strain evidence="10 11">DJM-731 SS1</strain>
    </source>
</reference>
<dbReference type="AlphaFoldDB" id="M5G9U0"/>
<proteinExistence type="predicted"/>
<feature type="compositionally biased region" description="Polar residues" evidence="8">
    <location>
        <begin position="191"/>
        <end position="207"/>
    </location>
</feature>
<dbReference type="GO" id="GO:0008168">
    <property type="term" value="F:methyltransferase activity"/>
    <property type="evidence" value="ECO:0007669"/>
    <property type="project" value="UniProtKB-KW"/>
</dbReference>
<sequence>MAPPFIAGGNSGSRSKATGPPPRRSYSSVSRRELSSTPDVDDDEMPDGNYEVRQDSDAESEEDDGREWQFDNENMGEFIDNEGNKWHVNSIDLVTWYDWRSKKTGLQSTWVNSSQFRESAPRAVMNHENKHRRDRLDIAAKSTSIILSEVCSRVWHSIENREHKAALMEKLDTAPFYDPEEIWADLPQSNENAVDQAPASSASTTRTPGPVSSAANRQTGSRARRRRVYSNNGTKAKFEGRAATPEGMPYPVRTHKYKDITARRPAESTLAAVPDTPIRFRTSRLPGEVDPFAAENEVISLGDSIDSDEDHLDISEQNNNAEDEGMDIDVPDEDGIRRGNRRKPQHSAVPILKTTRRDSNSSHEMSPHHFRPAGPRAELQPEWDKKTVRAKAAKIVICGKNVRDRESIPDVPLRFVYMENDYIYSASTYDIDPKHLAEDDFSVCHHGTDCKNPPEGDCCIRRKRNMDASLAYDNQGRWRFKIDKFVKVLECNRFCECDKKICPHSVSQRPRQHVIELFDTGVYGWGVRTPKDLPRGTILGIFTGELITRAIAEDREAASSDSSYIFDLDHDEGEDDDTNTSGWSVDARECGNWTRFINHSCSPNLETYTVQFDAPYMSEHPGKLVFVTSKSIDAGTELTLDYYPQYDPRIGRPPGRKSCHCRERNCRGWR</sequence>
<feature type="region of interest" description="Disordered" evidence="8">
    <location>
        <begin position="1"/>
        <end position="65"/>
    </location>
</feature>
<dbReference type="HOGENOM" id="CLU_409939_0_0_1"/>
<feature type="compositionally biased region" description="Basic and acidic residues" evidence="8">
    <location>
        <begin position="355"/>
        <end position="367"/>
    </location>
</feature>
<dbReference type="STRING" id="1858805.M5G9U0"/>
<dbReference type="GeneID" id="63684866"/>
<organism evidence="10 11">
    <name type="scientific">Dacryopinax primogenitus (strain DJM 731)</name>
    <name type="common">Brown rot fungus</name>
    <dbReference type="NCBI Taxonomy" id="1858805"/>
    <lineage>
        <taxon>Eukaryota</taxon>
        <taxon>Fungi</taxon>
        <taxon>Dikarya</taxon>
        <taxon>Basidiomycota</taxon>
        <taxon>Agaricomycotina</taxon>
        <taxon>Dacrymycetes</taxon>
        <taxon>Dacrymycetales</taxon>
        <taxon>Dacrymycetaceae</taxon>
        <taxon>Dacryopinax</taxon>
    </lineage>
</organism>
<dbReference type="InterPro" id="IPR001214">
    <property type="entry name" value="SET_dom"/>
</dbReference>
<dbReference type="PROSITE" id="PS50280">
    <property type="entry name" value="SET"/>
    <property type="match status" value="1"/>
</dbReference>
<feature type="domain" description="SET" evidence="9">
    <location>
        <begin position="513"/>
        <end position="643"/>
    </location>
</feature>
<keyword evidence="11" id="KW-1185">Reference proteome</keyword>
<keyword evidence="6" id="KW-0479">Metal-binding</keyword>
<evidence type="ECO:0000313" key="11">
    <source>
        <dbReference type="Proteomes" id="UP000030653"/>
    </source>
</evidence>
<dbReference type="GO" id="GO:0046872">
    <property type="term" value="F:metal ion binding"/>
    <property type="evidence" value="ECO:0007669"/>
    <property type="project" value="UniProtKB-KW"/>
</dbReference>
<feature type="compositionally biased region" description="Acidic residues" evidence="8">
    <location>
        <begin position="321"/>
        <end position="333"/>
    </location>
</feature>
<keyword evidence="3" id="KW-0489">Methyltransferase</keyword>
<name>M5G9U0_DACPD</name>
<evidence type="ECO:0000256" key="7">
    <source>
        <dbReference type="ARBA" id="ARBA00022833"/>
    </source>
</evidence>
<dbReference type="OrthoDB" id="308383at2759"/>
<dbReference type="SUPFAM" id="SSF82199">
    <property type="entry name" value="SET domain"/>
    <property type="match status" value="1"/>
</dbReference>
<accession>M5G9U0</accession>
<evidence type="ECO:0000313" key="10">
    <source>
        <dbReference type="EMBL" id="EJU05065.1"/>
    </source>
</evidence>
<feature type="region of interest" description="Disordered" evidence="8">
    <location>
        <begin position="191"/>
        <end position="252"/>
    </location>
</feature>
<evidence type="ECO:0000256" key="4">
    <source>
        <dbReference type="ARBA" id="ARBA00022679"/>
    </source>
</evidence>
<dbReference type="GO" id="GO:0005694">
    <property type="term" value="C:chromosome"/>
    <property type="evidence" value="ECO:0007669"/>
    <property type="project" value="UniProtKB-SubCell"/>
</dbReference>
<dbReference type="EMBL" id="JH795857">
    <property type="protein sequence ID" value="EJU05065.1"/>
    <property type="molecule type" value="Genomic_DNA"/>
</dbReference>
<dbReference type="SMART" id="SM00317">
    <property type="entry name" value="SET"/>
    <property type="match status" value="1"/>
</dbReference>
<keyword evidence="7" id="KW-0862">Zinc</keyword>
<protein>
    <submittedName>
        <fullName evidence="10">SET domain-containing protein</fullName>
    </submittedName>
</protein>
<evidence type="ECO:0000259" key="9">
    <source>
        <dbReference type="PROSITE" id="PS50280"/>
    </source>
</evidence>
<dbReference type="Proteomes" id="UP000030653">
    <property type="component" value="Unassembled WGS sequence"/>
</dbReference>
<dbReference type="InterPro" id="IPR046341">
    <property type="entry name" value="SET_dom_sf"/>
</dbReference>
<dbReference type="Gene3D" id="2.170.270.10">
    <property type="entry name" value="SET domain"/>
    <property type="match status" value="1"/>
</dbReference>
<keyword evidence="4" id="KW-0808">Transferase</keyword>
<comment type="subcellular location">
    <subcellularLocation>
        <location evidence="1">Chromosome</location>
    </subcellularLocation>
</comment>
<evidence type="ECO:0000256" key="3">
    <source>
        <dbReference type="ARBA" id="ARBA00022603"/>
    </source>
</evidence>
<dbReference type="PANTHER" id="PTHR46223">
    <property type="entry name" value="HISTONE-LYSINE N-METHYLTRANSFERASE SUV39H"/>
    <property type="match status" value="1"/>
</dbReference>